<feature type="compositionally biased region" description="Basic and acidic residues" evidence="1">
    <location>
        <begin position="311"/>
        <end position="328"/>
    </location>
</feature>
<dbReference type="AlphaFoldDB" id="A0A9P8CYP0"/>
<feature type="region of interest" description="Disordered" evidence="1">
    <location>
        <begin position="1011"/>
        <end position="1030"/>
    </location>
</feature>
<evidence type="ECO:0000256" key="1">
    <source>
        <dbReference type="SAM" id="MobiDB-lite"/>
    </source>
</evidence>
<feature type="compositionally biased region" description="Low complexity" evidence="1">
    <location>
        <begin position="154"/>
        <end position="163"/>
    </location>
</feature>
<evidence type="ECO:0000313" key="3">
    <source>
        <dbReference type="Proteomes" id="UP000717515"/>
    </source>
</evidence>
<feature type="compositionally biased region" description="Polar residues" evidence="1">
    <location>
        <begin position="143"/>
        <end position="153"/>
    </location>
</feature>
<feature type="compositionally biased region" description="Low complexity" evidence="1">
    <location>
        <begin position="608"/>
        <end position="628"/>
    </location>
</feature>
<dbReference type="Proteomes" id="UP000717515">
    <property type="component" value="Unassembled WGS sequence"/>
</dbReference>
<feature type="compositionally biased region" description="Low complexity" evidence="1">
    <location>
        <begin position="199"/>
        <end position="210"/>
    </location>
</feature>
<accession>A0A9P8CYP0</accession>
<name>A0A9P8CYP0_MORAP</name>
<sequence length="1228" mass="134102">MPCTTTTATTQASAKELKPWLIQNCIPSPHILQVNYAQVTRHSFIMSTRPPPPVWTTYRIRSDSMSDASSTLSTVSSPTSSISNCSTDSLDCAADRLSCISPAPGTASERSLAASPTRTPLAALEGHSSLHHIMTDLMLPTLSPDSSPTLNPKSTVSTTTTTTESVVTASSACELESNPCRNQDPLCIEATQQEECTGEESTSTLALSESTEAKQKPSEDNLELTANTDSFVVEDEKDSARMDDKDASNLERQSTSTSEESDPEVNFDSAAEDTAASSFTNESLVVHLDPTTASIPEHGSMESTLVVQDPDSEKAEQLDLTPEEHEPAEPAPQPKTPQLSSWDIASEHVATVALQCLNKDKDMELSYVAILSAMTVLQSKHDHSPDKDDSVAVKDDGVQEAKLGVAALYSQILRTMCRPDVAESLSKEIVRQGTMAPEALFTQLYGSIQQAGYSLQDEAHLSMAHYWTDRRNIEEAQDCISNVRSDRWTGAVFRAAIICHTLSKPRQLQEAEVLLQKYIELNEKSHKEDVASLAKTWYRLQLDSSKWEEVKIQYERRRAGLLKAPATIDRAPATPEPESQLTSQALQQHQLHEQQKPAQRQHNHERSVSVASSSTSSSHRRSPSGPYSNTPLGHQRSPSGHQRTSPAIPSWPSGASATLNANVTAPTPVPTKGAFSFLSTFKFATKGGDGDSSSGNPSSLPSRIHVNRHLTVLDNNMLEECIVHKEFEYGWTNVYEKMGPALEDGETARIAMRLCRRAFLGHGGLLPNQPGSPNVVARDMYFEDGLDMEHETRSRHQPELWEARAWVVYNKAMVNPHTFISNAYGPSVHSQSVSMAATTGTGASSTPANSSHTLSQGASPTSIFLHDILTIAIHSPEVSSRYLKAFKIYCAMRSDPHNQHQLRDPLVMICMLKAIYDAVLAVVHGAEQAVGPEQKIETLRQQRRTSSISLNRAQPLTIGPLIDLAFEIYADMRNIGPIRHLPSLISLAPTSPTSRVPHSVGTLAQLTAASSTATGTSSTTEPSEVGTVSSVSISPRSSFSVLSMTIFQDLNPSLKPSAHARRLSPELYLALLHLCIQIPVFRISAQVVKTIVDDMTASSGRPPMCLDYQLAAALQCFHDSWMCSIEAASSTEGSASDQQVHGIKCGYHEWMYRPEEEIQSDSTEVATALSGCLEDEVAAETSTGSPQTSCNEDFYWDFWSSQDVALKNILFSRRKATMLFQHMAQALM</sequence>
<dbReference type="EMBL" id="JAIFTL010000093">
    <property type="protein sequence ID" value="KAG9323631.1"/>
    <property type="molecule type" value="Genomic_DNA"/>
</dbReference>
<evidence type="ECO:0000313" key="2">
    <source>
        <dbReference type="EMBL" id="KAG9323631.1"/>
    </source>
</evidence>
<protein>
    <submittedName>
        <fullName evidence="2">Uncharacterized protein</fullName>
    </submittedName>
</protein>
<comment type="caution">
    <text evidence="2">The sequence shown here is derived from an EMBL/GenBank/DDBJ whole genome shotgun (WGS) entry which is preliminary data.</text>
</comment>
<feature type="compositionally biased region" description="Low complexity" evidence="1">
    <location>
        <begin position="836"/>
        <end position="851"/>
    </location>
</feature>
<feature type="region of interest" description="Disordered" evidence="1">
    <location>
        <begin position="570"/>
        <end position="653"/>
    </location>
</feature>
<proteinExistence type="predicted"/>
<feature type="region of interest" description="Disordered" evidence="1">
    <location>
        <begin position="835"/>
        <end position="856"/>
    </location>
</feature>
<feature type="region of interest" description="Disordered" evidence="1">
    <location>
        <begin position="194"/>
        <end position="271"/>
    </location>
</feature>
<feature type="compositionally biased region" description="Polar residues" evidence="1">
    <location>
        <begin position="629"/>
        <end position="653"/>
    </location>
</feature>
<feature type="compositionally biased region" description="Basic and acidic residues" evidence="1">
    <location>
        <begin position="238"/>
        <end position="249"/>
    </location>
</feature>
<feature type="region of interest" description="Disordered" evidence="1">
    <location>
        <begin position="292"/>
        <end position="339"/>
    </location>
</feature>
<organism evidence="2 3">
    <name type="scientific">Mortierella alpina</name>
    <name type="common">Oleaginous fungus</name>
    <name type="synonym">Mortierella renispora</name>
    <dbReference type="NCBI Taxonomy" id="64518"/>
    <lineage>
        <taxon>Eukaryota</taxon>
        <taxon>Fungi</taxon>
        <taxon>Fungi incertae sedis</taxon>
        <taxon>Mucoromycota</taxon>
        <taxon>Mortierellomycotina</taxon>
        <taxon>Mortierellomycetes</taxon>
        <taxon>Mortierellales</taxon>
        <taxon>Mortierellaceae</taxon>
        <taxon>Mortierella</taxon>
    </lineage>
</organism>
<feature type="region of interest" description="Disordered" evidence="1">
    <location>
        <begin position="141"/>
        <end position="163"/>
    </location>
</feature>
<gene>
    <name evidence="2" type="ORF">KVV02_000574</name>
</gene>
<reference evidence="2" key="1">
    <citation type="submission" date="2021-07" db="EMBL/GenBank/DDBJ databases">
        <title>Draft genome of Mortierella alpina, strain LL118, isolated from an aspen leaf litter sample.</title>
        <authorList>
            <person name="Yang S."/>
            <person name="Vinatzer B.A."/>
        </authorList>
    </citation>
    <scope>NUCLEOTIDE SEQUENCE</scope>
    <source>
        <strain evidence="2">LL118</strain>
    </source>
</reference>